<organism evidence="2 3">
    <name type="scientific">Pleomassaria siparia CBS 279.74</name>
    <dbReference type="NCBI Taxonomy" id="1314801"/>
    <lineage>
        <taxon>Eukaryota</taxon>
        <taxon>Fungi</taxon>
        <taxon>Dikarya</taxon>
        <taxon>Ascomycota</taxon>
        <taxon>Pezizomycotina</taxon>
        <taxon>Dothideomycetes</taxon>
        <taxon>Pleosporomycetidae</taxon>
        <taxon>Pleosporales</taxon>
        <taxon>Pleomassariaceae</taxon>
        <taxon>Pleomassaria</taxon>
    </lineage>
</organism>
<evidence type="ECO:0000313" key="3">
    <source>
        <dbReference type="Proteomes" id="UP000799428"/>
    </source>
</evidence>
<dbReference type="EMBL" id="MU005766">
    <property type="protein sequence ID" value="KAF2712281.1"/>
    <property type="molecule type" value="Genomic_DNA"/>
</dbReference>
<gene>
    <name evidence="2" type="ORF">K504DRAFT_199863</name>
</gene>
<reference evidence="2" key="1">
    <citation type="journal article" date="2020" name="Stud. Mycol.">
        <title>101 Dothideomycetes genomes: a test case for predicting lifestyles and emergence of pathogens.</title>
        <authorList>
            <person name="Haridas S."/>
            <person name="Albert R."/>
            <person name="Binder M."/>
            <person name="Bloem J."/>
            <person name="Labutti K."/>
            <person name="Salamov A."/>
            <person name="Andreopoulos B."/>
            <person name="Baker S."/>
            <person name="Barry K."/>
            <person name="Bills G."/>
            <person name="Bluhm B."/>
            <person name="Cannon C."/>
            <person name="Castanera R."/>
            <person name="Culley D."/>
            <person name="Daum C."/>
            <person name="Ezra D."/>
            <person name="Gonzalez J."/>
            <person name="Henrissat B."/>
            <person name="Kuo A."/>
            <person name="Liang C."/>
            <person name="Lipzen A."/>
            <person name="Lutzoni F."/>
            <person name="Magnuson J."/>
            <person name="Mondo S."/>
            <person name="Nolan M."/>
            <person name="Ohm R."/>
            <person name="Pangilinan J."/>
            <person name="Park H.-J."/>
            <person name="Ramirez L."/>
            <person name="Alfaro M."/>
            <person name="Sun H."/>
            <person name="Tritt A."/>
            <person name="Yoshinaga Y."/>
            <person name="Zwiers L.-H."/>
            <person name="Turgeon B."/>
            <person name="Goodwin S."/>
            <person name="Spatafora J."/>
            <person name="Crous P."/>
            <person name="Grigoriev I."/>
        </authorList>
    </citation>
    <scope>NUCLEOTIDE SEQUENCE</scope>
    <source>
        <strain evidence="2">CBS 279.74</strain>
    </source>
</reference>
<sequence length="109" mass="12617">MSRQILLNLLSIWVLGLFFFHDMCGGLHGRFRQFRHDRFPAVFGCGPLNHPKPTCIRLHSVKVSDAFETPFQLMVLFKGEAKTNGSCTSPYTFLSLFPHMYLYARFRMA</sequence>
<keyword evidence="1" id="KW-1133">Transmembrane helix</keyword>
<dbReference type="AlphaFoldDB" id="A0A6G1KIQ6"/>
<evidence type="ECO:0000313" key="2">
    <source>
        <dbReference type="EMBL" id="KAF2712281.1"/>
    </source>
</evidence>
<keyword evidence="1" id="KW-0812">Transmembrane</keyword>
<accession>A0A6G1KIQ6</accession>
<keyword evidence="1" id="KW-0472">Membrane</keyword>
<feature type="transmembrane region" description="Helical" evidence="1">
    <location>
        <begin position="6"/>
        <end position="28"/>
    </location>
</feature>
<name>A0A6G1KIQ6_9PLEO</name>
<keyword evidence="3" id="KW-1185">Reference proteome</keyword>
<protein>
    <submittedName>
        <fullName evidence="2">Uncharacterized protein</fullName>
    </submittedName>
</protein>
<dbReference type="Proteomes" id="UP000799428">
    <property type="component" value="Unassembled WGS sequence"/>
</dbReference>
<evidence type="ECO:0000256" key="1">
    <source>
        <dbReference type="SAM" id="Phobius"/>
    </source>
</evidence>
<proteinExistence type="predicted"/>